<evidence type="ECO:0000313" key="4">
    <source>
        <dbReference type="Proteomes" id="UP001374803"/>
    </source>
</evidence>
<evidence type="ECO:0000259" key="1">
    <source>
        <dbReference type="Pfam" id="PF03033"/>
    </source>
</evidence>
<reference evidence="3" key="1">
    <citation type="submission" date="2021-12" db="EMBL/GenBank/DDBJ databases">
        <title>Discovery of the Pendulisporaceae a myxobacterial family with distinct sporulation behavior and unique specialized metabolism.</title>
        <authorList>
            <person name="Garcia R."/>
            <person name="Popoff A."/>
            <person name="Bader C.D."/>
            <person name="Loehr J."/>
            <person name="Walesch S."/>
            <person name="Walt C."/>
            <person name="Boldt J."/>
            <person name="Bunk B."/>
            <person name="Haeckl F.J.F.P.J."/>
            <person name="Gunesch A.P."/>
            <person name="Birkelbach J."/>
            <person name="Nuebel U."/>
            <person name="Pietschmann T."/>
            <person name="Bach T."/>
            <person name="Mueller R."/>
        </authorList>
    </citation>
    <scope>NUCLEOTIDE SEQUENCE</scope>
    <source>
        <strain evidence="3">MSr11367</strain>
    </source>
</reference>
<dbReference type="RefSeq" id="WP_394830902.1">
    <property type="nucleotide sequence ID" value="NZ_CP089929.1"/>
</dbReference>
<feature type="domain" description="Erythromycin biosynthesis protein CIII-like C-terminal" evidence="2">
    <location>
        <begin position="301"/>
        <end position="413"/>
    </location>
</feature>
<evidence type="ECO:0000313" key="3">
    <source>
        <dbReference type="EMBL" id="WXB01291.1"/>
    </source>
</evidence>
<accession>A0ABZ2KUN6</accession>
<dbReference type="PANTHER" id="PTHR48050">
    <property type="entry name" value="STEROL 3-BETA-GLUCOSYLTRANSFERASE"/>
    <property type="match status" value="1"/>
</dbReference>
<dbReference type="Proteomes" id="UP001374803">
    <property type="component" value="Chromosome"/>
</dbReference>
<dbReference type="Pfam" id="PF03033">
    <property type="entry name" value="Glyco_transf_28"/>
    <property type="match status" value="1"/>
</dbReference>
<dbReference type="InterPro" id="IPR002213">
    <property type="entry name" value="UDP_glucos_trans"/>
</dbReference>
<feature type="domain" description="Glycosyltransferase family 28 N-terminal" evidence="1">
    <location>
        <begin position="3"/>
        <end position="69"/>
    </location>
</feature>
<protein>
    <submittedName>
        <fullName evidence="3">Glycosyltransferase</fullName>
    </submittedName>
</protein>
<dbReference type="InterPro" id="IPR010610">
    <property type="entry name" value="EryCIII-like_C"/>
</dbReference>
<sequence length="426" mass="45647">MKIAIITVGSLGDTAPFIGLGARLRAAGHDVAVAAQASFEGPIRDAGLEFRKMPGDIRADLASEMGQKLHKASSWLKAFPATLWLAEKILSELAEGIVAAAEGAELLIIHRIALMHGHMVANAMKIPCLVLELFPSGLAPTGEFLPAGFGPTSLGNWGNRAVYQMMRASAGKSKKYIASLEDFQTKFGLPRIAPAALYESMDSERWPIFHAFSPSVVPRPADWREGLEIIGYFWPVRPRQWEPPAQIVDFLDAGPPPVFIGFGSLVPDEAGRLSELVTKAVRQAKVRAIVQAGWGNLEAVTGDDILTIGSVPHDWLFPKMAAVVHAAGAGVTAAGLRAGVPAIPIPAMNDQPFWADRLAKLGVAPGWIRFQKLTAERLAFFIGQAVTQPSHRRAALSLSERIRTEDGAGRIVQAVSAIDDGRVTAA</sequence>
<evidence type="ECO:0000259" key="2">
    <source>
        <dbReference type="Pfam" id="PF06722"/>
    </source>
</evidence>
<gene>
    <name evidence="3" type="ORF">LVJ94_30780</name>
</gene>
<dbReference type="Pfam" id="PF06722">
    <property type="entry name" value="EryCIII-like_C"/>
    <property type="match status" value="1"/>
</dbReference>
<dbReference type="Gene3D" id="3.40.50.2000">
    <property type="entry name" value="Glycogen Phosphorylase B"/>
    <property type="match status" value="2"/>
</dbReference>
<dbReference type="CDD" id="cd03784">
    <property type="entry name" value="GT1_Gtf-like"/>
    <property type="match status" value="1"/>
</dbReference>
<dbReference type="EMBL" id="CP089983">
    <property type="protein sequence ID" value="WXB01291.1"/>
    <property type="molecule type" value="Genomic_DNA"/>
</dbReference>
<organism evidence="3 4">
    <name type="scientific">Pendulispora rubella</name>
    <dbReference type="NCBI Taxonomy" id="2741070"/>
    <lineage>
        <taxon>Bacteria</taxon>
        <taxon>Pseudomonadati</taxon>
        <taxon>Myxococcota</taxon>
        <taxon>Myxococcia</taxon>
        <taxon>Myxococcales</taxon>
        <taxon>Sorangiineae</taxon>
        <taxon>Pendulisporaceae</taxon>
        <taxon>Pendulispora</taxon>
    </lineage>
</organism>
<dbReference type="InterPro" id="IPR050426">
    <property type="entry name" value="Glycosyltransferase_28"/>
</dbReference>
<proteinExistence type="predicted"/>
<keyword evidence="4" id="KW-1185">Reference proteome</keyword>
<name>A0ABZ2KUN6_9BACT</name>
<dbReference type="PANTHER" id="PTHR48050:SF13">
    <property type="entry name" value="STEROL 3-BETA-GLUCOSYLTRANSFERASE UGT80A2"/>
    <property type="match status" value="1"/>
</dbReference>
<dbReference type="SUPFAM" id="SSF53756">
    <property type="entry name" value="UDP-Glycosyltransferase/glycogen phosphorylase"/>
    <property type="match status" value="1"/>
</dbReference>
<dbReference type="InterPro" id="IPR004276">
    <property type="entry name" value="GlycoTrans_28_N"/>
</dbReference>